<gene>
    <name evidence="4" type="ORF">OMW55_05125</name>
</gene>
<evidence type="ECO:0000259" key="3">
    <source>
        <dbReference type="PROSITE" id="PS51755"/>
    </source>
</evidence>
<dbReference type="InterPro" id="IPR036388">
    <property type="entry name" value="WH-like_DNA-bd_sf"/>
</dbReference>
<dbReference type="SUPFAM" id="SSF46894">
    <property type="entry name" value="C-terminal effector domain of the bipartite response regulators"/>
    <property type="match status" value="1"/>
</dbReference>
<sequence>MPRATLMDIVWFDTIVEDASFRLQVAAVRKALGSAGDLIKTVPGRGYLLAGPNPPNLVGGWDANSDKRTFTFVEP</sequence>
<keyword evidence="1 2" id="KW-0238">DNA-binding</keyword>
<dbReference type="InterPro" id="IPR001867">
    <property type="entry name" value="OmpR/PhoB-type_DNA-bd"/>
</dbReference>
<dbReference type="Proteomes" id="UP001526246">
    <property type="component" value="Unassembled WGS sequence"/>
</dbReference>
<evidence type="ECO:0000313" key="5">
    <source>
        <dbReference type="Proteomes" id="UP001526246"/>
    </source>
</evidence>
<protein>
    <submittedName>
        <fullName evidence="4">Winged helix-turn-helix domain-containing protein</fullName>
    </submittedName>
</protein>
<reference evidence="4 5" key="1">
    <citation type="submission" date="2022-10" db="EMBL/GenBank/DDBJ databases">
        <title>Sphingomonas sp.</title>
        <authorList>
            <person name="Jin C."/>
        </authorList>
    </citation>
    <scope>NUCLEOTIDE SEQUENCE [LARGE SCALE GENOMIC DNA]</scope>
    <source>
        <strain evidence="4 5">BN140010</strain>
    </source>
</reference>
<dbReference type="RefSeq" id="WP_264882010.1">
    <property type="nucleotide sequence ID" value="NZ_JAPDOB010000001.1"/>
</dbReference>
<evidence type="ECO:0000256" key="2">
    <source>
        <dbReference type="PROSITE-ProRule" id="PRU01091"/>
    </source>
</evidence>
<proteinExistence type="predicted"/>
<evidence type="ECO:0000313" key="4">
    <source>
        <dbReference type="EMBL" id="MCW3797190.1"/>
    </source>
</evidence>
<name>A0ABT3JDM6_9SPHN</name>
<evidence type="ECO:0000256" key="1">
    <source>
        <dbReference type="ARBA" id="ARBA00023125"/>
    </source>
</evidence>
<comment type="caution">
    <text evidence="4">The sequence shown here is derived from an EMBL/GenBank/DDBJ whole genome shotgun (WGS) entry which is preliminary data.</text>
</comment>
<feature type="domain" description="OmpR/PhoB-type" evidence="3">
    <location>
        <begin position="1"/>
        <end position="51"/>
    </location>
</feature>
<dbReference type="PROSITE" id="PS51755">
    <property type="entry name" value="OMPR_PHOB"/>
    <property type="match status" value="1"/>
</dbReference>
<dbReference type="Gene3D" id="1.10.10.10">
    <property type="entry name" value="Winged helix-like DNA-binding domain superfamily/Winged helix DNA-binding domain"/>
    <property type="match status" value="1"/>
</dbReference>
<keyword evidence="5" id="KW-1185">Reference proteome</keyword>
<accession>A0ABT3JDM6</accession>
<dbReference type="Pfam" id="PF00486">
    <property type="entry name" value="Trans_reg_C"/>
    <property type="match status" value="1"/>
</dbReference>
<dbReference type="InterPro" id="IPR016032">
    <property type="entry name" value="Sig_transdc_resp-reg_C-effctor"/>
</dbReference>
<organism evidence="4 5">
    <name type="scientific">Sphingomonas arvum</name>
    <dbReference type="NCBI Taxonomy" id="2992113"/>
    <lineage>
        <taxon>Bacteria</taxon>
        <taxon>Pseudomonadati</taxon>
        <taxon>Pseudomonadota</taxon>
        <taxon>Alphaproteobacteria</taxon>
        <taxon>Sphingomonadales</taxon>
        <taxon>Sphingomonadaceae</taxon>
        <taxon>Sphingomonas</taxon>
    </lineage>
</organism>
<dbReference type="EMBL" id="JAPDOB010000001">
    <property type="protein sequence ID" value="MCW3797190.1"/>
    <property type="molecule type" value="Genomic_DNA"/>
</dbReference>
<feature type="DNA-binding region" description="OmpR/PhoB-type" evidence="2">
    <location>
        <begin position="1"/>
        <end position="51"/>
    </location>
</feature>